<dbReference type="InterPro" id="IPR036705">
    <property type="entry name" value="Ribosyl_crysJ1_sf"/>
</dbReference>
<dbReference type="InterPro" id="IPR050792">
    <property type="entry name" value="ADP-ribosylglycohydrolase"/>
</dbReference>
<organism evidence="1 2">
    <name type="scientific">Pseudanabaena yagii GIHE-NHR1</name>
    <dbReference type="NCBI Taxonomy" id="2722753"/>
    <lineage>
        <taxon>Bacteria</taxon>
        <taxon>Bacillati</taxon>
        <taxon>Cyanobacteriota</taxon>
        <taxon>Cyanophyceae</taxon>
        <taxon>Pseudanabaenales</taxon>
        <taxon>Pseudanabaenaceae</taxon>
        <taxon>Pseudanabaena</taxon>
        <taxon>Pseudanabaena yagii</taxon>
    </lineage>
</organism>
<gene>
    <name evidence="1" type="ORF">HC246_08490</name>
</gene>
<comment type="caution">
    <text evidence="1">The sequence shown here is derived from an EMBL/GenBank/DDBJ whole genome shotgun (WGS) entry which is preliminary data.</text>
</comment>
<proteinExistence type="predicted"/>
<name>A0ABX1LRD6_9CYAN</name>
<dbReference type="Proteomes" id="UP000738376">
    <property type="component" value="Unassembled WGS sequence"/>
</dbReference>
<accession>A0ABX1LRD6</accession>
<dbReference type="RefSeq" id="WP_169363002.1">
    <property type="nucleotide sequence ID" value="NZ_JAAVJL010000001.1"/>
</dbReference>
<reference evidence="1 2" key="1">
    <citation type="submission" date="2020-03" db="EMBL/GenBank/DDBJ databases">
        <title>Draft Genome Sequence of 2-Methylisoborneol Producing Pseudanabaena yagii Strain GIHE-NHR1 Isolated from North Han River in South Korea.</title>
        <authorList>
            <person name="Jeong J."/>
        </authorList>
    </citation>
    <scope>NUCLEOTIDE SEQUENCE [LARGE SCALE GENOMIC DNA]</scope>
    <source>
        <strain evidence="1 2">GIHE-NHR1</strain>
    </source>
</reference>
<dbReference type="PANTHER" id="PTHR16222">
    <property type="entry name" value="ADP-RIBOSYLGLYCOHYDROLASE"/>
    <property type="match status" value="1"/>
</dbReference>
<dbReference type="PANTHER" id="PTHR16222:SF12">
    <property type="entry name" value="ADP-RIBOSYLGLYCOHYDROLASE-RELATED"/>
    <property type="match status" value="1"/>
</dbReference>
<protein>
    <submittedName>
        <fullName evidence="1">ADP-ribosylglycohydrolase family protein</fullName>
    </submittedName>
</protein>
<evidence type="ECO:0000313" key="2">
    <source>
        <dbReference type="Proteomes" id="UP000738376"/>
    </source>
</evidence>
<dbReference type="SUPFAM" id="SSF101478">
    <property type="entry name" value="ADP-ribosylglycohydrolase"/>
    <property type="match status" value="1"/>
</dbReference>
<dbReference type="Gene3D" id="1.10.4080.10">
    <property type="entry name" value="ADP-ribosylation/Crystallin J1"/>
    <property type="match status" value="1"/>
</dbReference>
<dbReference type="EMBL" id="JAAVJL010000001">
    <property type="protein sequence ID" value="NMF58060.1"/>
    <property type="molecule type" value="Genomic_DNA"/>
</dbReference>
<sequence>MLGAIAGDIIGSIYEVVPMKRKDFKLFSFGSHFSDDTVLTYAVAKSILTGTSYVSNFKKCFWRYPLAGFGQRFTCWAMSNRKEGYNSWGNGAAMRVSPIAWAYDNLEDVLKEVERCTAATHNHPEGIKGGQATAAAIFLARLGKTKQEIQAYIEQTFNYNLHRTIDEIRPTYKFEVSCQKSVPEAIIAFLESTDFEDAIRNAVSLGGDSDTIAAITGSIAEAFYGGVPHEIAVQAWKKLDRQIRNTVLEFNGTYNLPCYLKY</sequence>
<dbReference type="InterPro" id="IPR005502">
    <property type="entry name" value="Ribosyl_crysJ1"/>
</dbReference>
<dbReference type="Pfam" id="PF03747">
    <property type="entry name" value="ADP_ribosyl_GH"/>
    <property type="match status" value="1"/>
</dbReference>
<evidence type="ECO:0000313" key="1">
    <source>
        <dbReference type="EMBL" id="NMF58060.1"/>
    </source>
</evidence>
<keyword evidence="2" id="KW-1185">Reference proteome</keyword>